<protein>
    <submittedName>
        <fullName evidence="2">Uncharacterized protein</fullName>
    </submittedName>
</protein>
<reference evidence="2" key="1">
    <citation type="submission" date="2025-08" db="UniProtKB">
        <authorList>
            <consortium name="Ensembl"/>
        </authorList>
    </citation>
    <scope>IDENTIFICATION</scope>
</reference>
<sequence length="193" mass="20303">QRSLAVPPRPRQHGGAGEVWGGAGPSGKGGALRKGRGSGVTDTSTPQEEEEEEEGQAGAKAPGLGGGRRYVPPRLVPVQYDAVGEERERRAREAARRRALSSSVIRELREELSEAPQELGGAGGAFAPPRASRLRTQYEEAMLVRLSETKRERAKRRQAAAAGGGLAAITHFGDIGALLETTNQVSPTAPPPG</sequence>
<evidence type="ECO:0000256" key="1">
    <source>
        <dbReference type="SAM" id="MobiDB-lite"/>
    </source>
</evidence>
<evidence type="ECO:0000313" key="3">
    <source>
        <dbReference type="Proteomes" id="UP000694541"/>
    </source>
</evidence>
<dbReference type="Proteomes" id="UP000694541">
    <property type="component" value="Unplaced"/>
</dbReference>
<feature type="compositionally biased region" description="Gly residues" evidence="1">
    <location>
        <begin position="14"/>
        <end position="30"/>
    </location>
</feature>
<accession>A0A8B9MEN8</accession>
<reference evidence="2" key="2">
    <citation type="submission" date="2025-09" db="UniProtKB">
        <authorList>
            <consortium name="Ensembl"/>
        </authorList>
    </citation>
    <scope>IDENTIFICATION</scope>
</reference>
<feature type="region of interest" description="Disordered" evidence="1">
    <location>
        <begin position="1"/>
        <end position="72"/>
    </location>
</feature>
<dbReference type="Ensembl" id="ENSANIT00000007981.1">
    <property type="protein sequence ID" value="ENSANIP00000007721.1"/>
    <property type="gene ID" value="ENSANIG00000005245.1"/>
</dbReference>
<evidence type="ECO:0000313" key="2">
    <source>
        <dbReference type="Ensembl" id="ENSANIP00000007721.1"/>
    </source>
</evidence>
<keyword evidence="3" id="KW-1185">Reference proteome</keyword>
<proteinExistence type="predicted"/>
<name>A0A8B9MEN8_9AVES</name>
<dbReference type="AlphaFoldDB" id="A0A8B9MEN8"/>
<organism evidence="2 3">
    <name type="scientific">Accipiter nisus</name>
    <name type="common">Eurasian sparrowhawk</name>
    <dbReference type="NCBI Taxonomy" id="211598"/>
    <lineage>
        <taxon>Eukaryota</taxon>
        <taxon>Metazoa</taxon>
        <taxon>Chordata</taxon>
        <taxon>Craniata</taxon>
        <taxon>Vertebrata</taxon>
        <taxon>Euteleostomi</taxon>
        <taxon>Archelosauria</taxon>
        <taxon>Archosauria</taxon>
        <taxon>Dinosauria</taxon>
        <taxon>Saurischia</taxon>
        <taxon>Theropoda</taxon>
        <taxon>Coelurosauria</taxon>
        <taxon>Aves</taxon>
        <taxon>Neognathae</taxon>
        <taxon>Neoaves</taxon>
        <taxon>Telluraves</taxon>
        <taxon>Accipitrimorphae</taxon>
        <taxon>Accipitriformes</taxon>
        <taxon>Accipitridae</taxon>
        <taxon>Accipitrinae</taxon>
        <taxon>Accipiter</taxon>
    </lineage>
</organism>